<dbReference type="InterPro" id="IPR000980">
    <property type="entry name" value="SH2"/>
</dbReference>
<name>A0A8C2YFQ3_COTJA</name>
<evidence type="ECO:0000259" key="3">
    <source>
        <dbReference type="PROSITE" id="PS50001"/>
    </source>
</evidence>
<dbReference type="Proteomes" id="UP000694412">
    <property type="component" value="Chromosome 4"/>
</dbReference>
<dbReference type="GO" id="GO:0007169">
    <property type="term" value="P:cell surface receptor protein tyrosine kinase signaling pathway"/>
    <property type="evidence" value="ECO:0007669"/>
    <property type="project" value="TreeGrafter"/>
</dbReference>
<dbReference type="InterPro" id="IPR051751">
    <property type="entry name" value="Immunoreceptor_sig_adapters"/>
</dbReference>
<evidence type="ECO:0000313" key="5">
    <source>
        <dbReference type="Proteomes" id="UP000694412"/>
    </source>
</evidence>
<reference evidence="4" key="1">
    <citation type="submission" date="2015-11" db="EMBL/GenBank/DDBJ databases">
        <authorList>
            <consortium name="International Coturnix japonica Genome Analysis Consortium"/>
            <person name="Warren W."/>
            <person name="Burt D.W."/>
            <person name="Antin P.B."/>
            <person name="Lanford R."/>
            <person name="Gros J."/>
            <person name="Wilson R.K."/>
        </authorList>
    </citation>
    <scope>NUCLEOTIDE SEQUENCE [LARGE SCALE GENOMIC DNA]</scope>
</reference>
<keyword evidence="1 2" id="KW-0727">SH2 domain</keyword>
<dbReference type="SMART" id="SM00252">
    <property type="entry name" value="SH2"/>
    <property type="match status" value="1"/>
</dbReference>
<sequence length="279" mass="32358">MKEGMFLLIHIVLPLKTLPKQYHPLPPEPKISSNVLHTRETPSQPHTFPISSKPTRHLSFRDLNEVSGRDKGTGNKLEFILQEQKYKAKHLPEASFQYMQSSKNMCSSGSMVNAESVSVKRSPSPIHYTTCENKPKHSLLKEKVEYIAQPTEQDLHKYEWYVGEYDRHEAEAALLEENTDETFLVRDCSKKSNTEPYVLVVYYGRRVYNIKVRFLEDSQQYALGTGLRGDDKFNSVKDIIDFYKYIPITLIDGKDKTGIQRVQCYLTHPLKLHKRRILP</sequence>
<dbReference type="Pfam" id="PF00017">
    <property type="entry name" value="SH2"/>
    <property type="match status" value="1"/>
</dbReference>
<dbReference type="SUPFAM" id="SSF55550">
    <property type="entry name" value="SH2 domain"/>
    <property type="match status" value="1"/>
</dbReference>
<feature type="domain" description="SH2" evidence="3">
    <location>
        <begin position="160"/>
        <end position="270"/>
    </location>
</feature>
<organism evidence="4 5">
    <name type="scientific">Coturnix japonica</name>
    <name type="common">Japanese quail</name>
    <name type="synonym">Coturnix coturnix japonica</name>
    <dbReference type="NCBI Taxonomy" id="93934"/>
    <lineage>
        <taxon>Eukaryota</taxon>
        <taxon>Metazoa</taxon>
        <taxon>Chordata</taxon>
        <taxon>Craniata</taxon>
        <taxon>Vertebrata</taxon>
        <taxon>Euteleostomi</taxon>
        <taxon>Archelosauria</taxon>
        <taxon>Archosauria</taxon>
        <taxon>Dinosauria</taxon>
        <taxon>Saurischia</taxon>
        <taxon>Theropoda</taxon>
        <taxon>Coelurosauria</taxon>
        <taxon>Aves</taxon>
        <taxon>Neognathae</taxon>
        <taxon>Galloanserae</taxon>
        <taxon>Galliformes</taxon>
        <taxon>Phasianidae</taxon>
        <taxon>Perdicinae</taxon>
        <taxon>Coturnix</taxon>
    </lineage>
</organism>
<dbReference type="PANTHER" id="PTHR14098:SF2">
    <property type="entry name" value="CYTOKINE-DEPENDENT HEMATOPOIETIC CELL LINKER"/>
    <property type="match status" value="1"/>
</dbReference>
<proteinExistence type="predicted"/>
<dbReference type="FunFam" id="3.30.505.10:FF:000016">
    <property type="entry name" value="B-cell linker protein isoform 2"/>
    <property type="match status" value="1"/>
</dbReference>
<dbReference type="GeneTree" id="ENSGT00940000161846"/>
<dbReference type="AlphaFoldDB" id="A0A8C2YFQ3"/>
<dbReference type="PANTHER" id="PTHR14098">
    <property type="entry name" value="SH2 DOMAIN CONTAINING PROTEIN"/>
    <property type="match status" value="1"/>
</dbReference>
<evidence type="ECO:0000256" key="2">
    <source>
        <dbReference type="PROSITE-ProRule" id="PRU00191"/>
    </source>
</evidence>
<reference evidence="4" key="2">
    <citation type="submission" date="2025-08" db="UniProtKB">
        <authorList>
            <consortium name="Ensembl"/>
        </authorList>
    </citation>
    <scope>IDENTIFICATION</scope>
</reference>
<dbReference type="GO" id="GO:0035556">
    <property type="term" value="P:intracellular signal transduction"/>
    <property type="evidence" value="ECO:0007669"/>
    <property type="project" value="TreeGrafter"/>
</dbReference>
<dbReference type="GO" id="GO:0005737">
    <property type="term" value="C:cytoplasm"/>
    <property type="evidence" value="ECO:0007669"/>
    <property type="project" value="Ensembl"/>
</dbReference>
<dbReference type="PROSITE" id="PS50001">
    <property type="entry name" value="SH2"/>
    <property type="match status" value="1"/>
</dbReference>
<accession>A0A8C2YFQ3</accession>
<gene>
    <name evidence="4" type="primary">CLNK</name>
</gene>
<reference evidence="4" key="3">
    <citation type="submission" date="2025-09" db="UniProtKB">
        <authorList>
            <consortium name="Ensembl"/>
        </authorList>
    </citation>
    <scope>IDENTIFICATION</scope>
</reference>
<dbReference type="Gene3D" id="3.30.505.10">
    <property type="entry name" value="SH2 domain"/>
    <property type="match status" value="1"/>
</dbReference>
<evidence type="ECO:0000256" key="1">
    <source>
        <dbReference type="ARBA" id="ARBA00022999"/>
    </source>
</evidence>
<dbReference type="Ensembl" id="ENSCJPT00005031833.1">
    <property type="protein sequence ID" value="ENSCJPP00005023196.1"/>
    <property type="gene ID" value="ENSCJPG00005018436.1"/>
</dbReference>
<dbReference type="InterPro" id="IPR036860">
    <property type="entry name" value="SH2_dom_sf"/>
</dbReference>
<protein>
    <submittedName>
        <fullName evidence="4">Cytokine dependent hematopoietic cell linker</fullName>
    </submittedName>
</protein>
<keyword evidence="5" id="KW-1185">Reference proteome</keyword>
<evidence type="ECO:0000313" key="4">
    <source>
        <dbReference type="Ensembl" id="ENSCJPP00005023196.1"/>
    </source>
</evidence>